<dbReference type="InterPro" id="IPR036291">
    <property type="entry name" value="NAD(P)-bd_dom_sf"/>
</dbReference>
<dbReference type="SUPFAM" id="SSF51735">
    <property type="entry name" value="NAD(P)-binding Rossmann-fold domains"/>
    <property type="match status" value="1"/>
</dbReference>
<dbReference type="RefSeq" id="WP_119438060.1">
    <property type="nucleotide sequence ID" value="NZ_QWGR01000005.1"/>
</dbReference>
<dbReference type="EMBL" id="QWGR01000005">
    <property type="protein sequence ID" value="RIJ48328.1"/>
    <property type="molecule type" value="Genomic_DNA"/>
</dbReference>
<feature type="domain" description="Saccharopine dehydrogenase-like C-terminal" evidence="4">
    <location>
        <begin position="122"/>
        <end position="428"/>
    </location>
</feature>
<dbReference type="Gene3D" id="3.30.360.10">
    <property type="entry name" value="Dihydrodipicolinate Reductase, domain 2"/>
    <property type="match status" value="1"/>
</dbReference>
<dbReference type="FunFam" id="3.40.50.720:FF:000072">
    <property type="entry name" value="Saccharopine dehydrogenase [NADP(+), L-glutamate-forming]"/>
    <property type="match status" value="1"/>
</dbReference>
<accession>A0A399SXY9</accession>
<dbReference type="InterPro" id="IPR005097">
    <property type="entry name" value="Sacchrp_dh_NADP-bd"/>
</dbReference>
<dbReference type="FunFam" id="3.30.360.10:FF:000008">
    <property type="entry name" value="Alpha-aminoadipic semialdehyde synthase, mitochondrial"/>
    <property type="match status" value="1"/>
</dbReference>
<evidence type="ECO:0000313" key="6">
    <source>
        <dbReference type="Proteomes" id="UP000265926"/>
    </source>
</evidence>
<reference evidence="5 6" key="1">
    <citation type="submission" date="2018-08" db="EMBL/GenBank/DDBJ databases">
        <title>Pallidiluteibacterium maritimus gen. nov., sp. nov., isolated from coastal sediment.</title>
        <authorList>
            <person name="Zhou L.Y."/>
        </authorList>
    </citation>
    <scope>NUCLEOTIDE SEQUENCE [LARGE SCALE GENOMIC DNA]</scope>
    <source>
        <strain evidence="5 6">XSD2</strain>
    </source>
</reference>
<evidence type="ECO:0000256" key="1">
    <source>
        <dbReference type="ARBA" id="ARBA00022857"/>
    </source>
</evidence>
<dbReference type="PANTHER" id="PTHR11133:SF22">
    <property type="entry name" value="ALPHA-AMINOADIPIC SEMIALDEHYDE SYNTHASE, MITOCHONDRIAL"/>
    <property type="match status" value="1"/>
</dbReference>
<dbReference type="OrthoDB" id="973788at2"/>
<protein>
    <submittedName>
        <fullName evidence="5">Saccharopine dehydrogenase</fullName>
    </submittedName>
</protein>
<keyword evidence="6" id="KW-1185">Reference proteome</keyword>
<dbReference type="Gene3D" id="3.40.50.720">
    <property type="entry name" value="NAD(P)-binding Rossmann-like Domain"/>
    <property type="match status" value="1"/>
</dbReference>
<dbReference type="AlphaFoldDB" id="A0A399SXY9"/>
<dbReference type="GO" id="GO:0005737">
    <property type="term" value="C:cytoplasm"/>
    <property type="evidence" value="ECO:0007669"/>
    <property type="project" value="TreeGrafter"/>
</dbReference>
<gene>
    <name evidence="5" type="ORF">D1614_11410</name>
</gene>
<organism evidence="5 6">
    <name type="scientific">Maribellus luteus</name>
    <dbReference type="NCBI Taxonomy" id="2305463"/>
    <lineage>
        <taxon>Bacteria</taxon>
        <taxon>Pseudomonadati</taxon>
        <taxon>Bacteroidota</taxon>
        <taxon>Bacteroidia</taxon>
        <taxon>Marinilabiliales</taxon>
        <taxon>Prolixibacteraceae</taxon>
        <taxon>Maribellus</taxon>
    </lineage>
</organism>
<comment type="caution">
    <text evidence="5">The sequence shown here is derived from an EMBL/GenBank/DDBJ whole genome shotgun (WGS) entry which is preliminary data.</text>
</comment>
<dbReference type="Proteomes" id="UP000265926">
    <property type="component" value="Unassembled WGS sequence"/>
</dbReference>
<dbReference type="Pfam" id="PF03435">
    <property type="entry name" value="Sacchrp_dh_NADP"/>
    <property type="match status" value="1"/>
</dbReference>
<dbReference type="GO" id="GO:0019878">
    <property type="term" value="P:lysine biosynthetic process via aminoadipic acid"/>
    <property type="evidence" value="ECO:0007669"/>
    <property type="project" value="TreeGrafter"/>
</dbReference>
<evidence type="ECO:0000256" key="2">
    <source>
        <dbReference type="ARBA" id="ARBA00023002"/>
    </source>
</evidence>
<feature type="domain" description="Saccharopine dehydrogenase NADP binding" evidence="3">
    <location>
        <begin position="4"/>
        <end position="117"/>
    </location>
</feature>
<evidence type="ECO:0000259" key="4">
    <source>
        <dbReference type="Pfam" id="PF16653"/>
    </source>
</evidence>
<name>A0A399SXY9_9BACT</name>
<dbReference type="GO" id="GO:0004753">
    <property type="term" value="F:saccharopine dehydrogenase activity"/>
    <property type="evidence" value="ECO:0007669"/>
    <property type="project" value="TreeGrafter"/>
</dbReference>
<sequence length="442" mass="49373">MKKVLLLGAGMVAKPLVDYLLNHQIQLTIATRTVEKALKLINGHGNAKAVSWTVDDMQALSLLIADHDLVVSLLPYTYHVAVAKLCVKHQKNMLTTSYVSEKMKALDKAAKEAGIILLNEMGVDPGFDHMTAMRIIDKVRAEGGKVKGFYSLCGALAAPEEADNPFHYKFTWSPRGVIMAGNNSAKYLRNGTVVEVSSNDLFKQPLKIDFPEVGEMEVYPNRDSLSYIDIYGLKNIETMYRGTFRYKNWCEIMDALKKLGMLSYDRKSFEGKTYKKAMARELDVYPANMKEKVAERLNLSINSPAIVAMEWLGLFSDDLVKINEGSTFDLTTDRMLKKMMLPQGARDMVIMLHAFLVENADGSRQVIKSRLLDFATPEDTSIARTVGLPAGIAAKMILDGKFSETGVHIPTSKSIYEPVLEELQKLGIAMKEEWGLPENEML</sequence>
<evidence type="ECO:0000259" key="3">
    <source>
        <dbReference type="Pfam" id="PF03435"/>
    </source>
</evidence>
<keyword evidence="2" id="KW-0560">Oxidoreductase</keyword>
<dbReference type="Pfam" id="PF16653">
    <property type="entry name" value="Sacchrp_dh_C"/>
    <property type="match status" value="1"/>
</dbReference>
<dbReference type="InterPro" id="IPR051168">
    <property type="entry name" value="AASS"/>
</dbReference>
<dbReference type="Gene3D" id="1.10.1870.10">
    <property type="entry name" value="Domain 3, Saccharopine reductase"/>
    <property type="match status" value="1"/>
</dbReference>
<dbReference type="PANTHER" id="PTHR11133">
    <property type="entry name" value="SACCHAROPINE DEHYDROGENASE"/>
    <property type="match status" value="1"/>
</dbReference>
<dbReference type="SUPFAM" id="SSF55347">
    <property type="entry name" value="Glyceraldehyde-3-phosphate dehydrogenase-like, C-terminal domain"/>
    <property type="match status" value="1"/>
</dbReference>
<keyword evidence="1" id="KW-0521">NADP</keyword>
<dbReference type="InterPro" id="IPR032095">
    <property type="entry name" value="Sacchrp_dh-like_C"/>
</dbReference>
<evidence type="ECO:0000313" key="5">
    <source>
        <dbReference type="EMBL" id="RIJ48328.1"/>
    </source>
</evidence>
<proteinExistence type="predicted"/>